<sequence>MQPDKAQLQEPLIPVASKWPRHEQDEIDAVTRVLASGKVNGLVHGIETAAFAQEFAEFTGAQHGICMANGTVTLEIGLRALGIGAGDEVIVPARSFFATVSCVLAVGATPVFADIDAVSQNIDPASVEQLIGPKVRAVICVHLAGWPCDMARLTKLCEDHGLFLVEDCAQAHGATIDGRMAGSFGDIGSMSFCTDKIMSTGGEGGLLLVRNQDVFERAWSLKDHGKNRALLTDGKGKAGQFRFIHDSCGTNARMTEMQAAIGRIQLRKLPDWLRTRRRNAALLTDLLKDHPLVDAPAVPESVEHAWYKYYLLLKPHIASPDEVRSSIIADLIAMDIPCGSGSCPDMSQELGIASMAPRKDGALEGANAVGERTIMLPIDHTLESDAIQAMAEALWAIAG</sequence>
<reference evidence="5 6" key="1">
    <citation type="journal article" date="2015" name="Int. J. Syst. Evol. Microbiol.">
        <title>Erythrobacter atlanticus sp. nov., a bacterium from ocean sediment able to degrade polycyclic aromatic hydrocarbons.</title>
        <authorList>
            <person name="Zhuang L."/>
            <person name="Liu Y."/>
            <person name="Wang L."/>
            <person name="Wang W."/>
            <person name="Shao Z."/>
        </authorList>
    </citation>
    <scope>NUCLEOTIDE SEQUENCE [LARGE SCALE GENOMIC DNA]</scope>
    <source>
        <strain evidence="6">s21-N3</strain>
    </source>
</reference>
<accession>A0A0H4VAS7</accession>
<reference evidence="6" key="2">
    <citation type="submission" date="2015-04" db="EMBL/GenBank/DDBJ databases">
        <title>The complete genome sequence of Erythrobacter sp. s21-N3.</title>
        <authorList>
            <person name="Zhuang L."/>
            <person name="Liu Y."/>
            <person name="Shao Z."/>
        </authorList>
    </citation>
    <scope>NUCLEOTIDE SEQUENCE [LARGE SCALE GENOMIC DNA]</scope>
    <source>
        <strain evidence="6">s21-N3</strain>
    </source>
</reference>
<dbReference type="OrthoDB" id="9768668at2"/>
<dbReference type="PIRSF" id="PIRSF000390">
    <property type="entry name" value="PLP_StrS"/>
    <property type="match status" value="1"/>
</dbReference>
<dbReference type="PATRIC" id="fig|1648404.4.peg.1267"/>
<dbReference type="InterPro" id="IPR015424">
    <property type="entry name" value="PyrdxlP-dep_Trfase"/>
</dbReference>
<proteinExistence type="inferred from homology"/>
<dbReference type="AlphaFoldDB" id="A0A0H4VAS7"/>
<comment type="similarity">
    <text evidence="1 4">Belongs to the DegT/DnrJ/EryC1 family.</text>
</comment>
<dbReference type="Gene3D" id="3.90.1150.10">
    <property type="entry name" value="Aspartate Aminotransferase, domain 1"/>
    <property type="match status" value="1"/>
</dbReference>
<dbReference type="InterPro" id="IPR000653">
    <property type="entry name" value="DegT/StrS_aminotransferase"/>
</dbReference>
<dbReference type="STRING" id="1648404.CP97_06060"/>
<evidence type="ECO:0000256" key="2">
    <source>
        <dbReference type="PIRSR" id="PIRSR000390-1"/>
    </source>
</evidence>
<dbReference type="EMBL" id="CP011310">
    <property type="protein sequence ID" value="AKQ41682.1"/>
    <property type="molecule type" value="Genomic_DNA"/>
</dbReference>
<dbReference type="KEGG" id="ery:CP97_06060"/>
<dbReference type="GO" id="GO:0000271">
    <property type="term" value="P:polysaccharide biosynthetic process"/>
    <property type="evidence" value="ECO:0007669"/>
    <property type="project" value="TreeGrafter"/>
</dbReference>
<dbReference type="Pfam" id="PF01041">
    <property type="entry name" value="DegT_DnrJ_EryC1"/>
    <property type="match status" value="1"/>
</dbReference>
<dbReference type="Proteomes" id="UP000059113">
    <property type="component" value="Chromosome"/>
</dbReference>
<dbReference type="PANTHER" id="PTHR30244">
    <property type="entry name" value="TRANSAMINASE"/>
    <property type="match status" value="1"/>
</dbReference>
<dbReference type="PANTHER" id="PTHR30244:SF34">
    <property type="entry name" value="DTDP-4-AMINO-4,6-DIDEOXYGALACTOSE TRANSAMINASE"/>
    <property type="match status" value="1"/>
</dbReference>
<dbReference type="CDD" id="cd00616">
    <property type="entry name" value="AHBA_syn"/>
    <property type="match status" value="1"/>
</dbReference>
<feature type="modified residue" description="N6-(pyridoxal phosphate)lysine" evidence="3">
    <location>
        <position position="196"/>
    </location>
</feature>
<dbReference type="InterPro" id="IPR015422">
    <property type="entry name" value="PyrdxlP-dep_Trfase_small"/>
</dbReference>
<dbReference type="RefSeq" id="WP_048885197.1">
    <property type="nucleotide sequence ID" value="NZ_CP011310.1"/>
</dbReference>
<evidence type="ECO:0000313" key="5">
    <source>
        <dbReference type="EMBL" id="AKQ41682.1"/>
    </source>
</evidence>
<evidence type="ECO:0008006" key="7">
    <source>
        <dbReference type="Google" id="ProtNLM"/>
    </source>
</evidence>
<evidence type="ECO:0000256" key="1">
    <source>
        <dbReference type="ARBA" id="ARBA00037999"/>
    </source>
</evidence>
<dbReference type="InterPro" id="IPR015421">
    <property type="entry name" value="PyrdxlP-dep_Trfase_major"/>
</dbReference>
<evidence type="ECO:0000256" key="4">
    <source>
        <dbReference type="RuleBase" id="RU004508"/>
    </source>
</evidence>
<dbReference type="Gene3D" id="3.40.640.10">
    <property type="entry name" value="Type I PLP-dependent aspartate aminotransferase-like (Major domain)"/>
    <property type="match status" value="1"/>
</dbReference>
<keyword evidence="3 4" id="KW-0663">Pyridoxal phosphate</keyword>
<keyword evidence="6" id="KW-1185">Reference proteome</keyword>
<organism evidence="5 6">
    <name type="scientific">Aurantiacibacter atlanticus</name>
    <dbReference type="NCBI Taxonomy" id="1648404"/>
    <lineage>
        <taxon>Bacteria</taxon>
        <taxon>Pseudomonadati</taxon>
        <taxon>Pseudomonadota</taxon>
        <taxon>Alphaproteobacteria</taxon>
        <taxon>Sphingomonadales</taxon>
        <taxon>Erythrobacteraceae</taxon>
        <taxon>Aurantiacibacter</taxon>
    </lineage>
</organism>
<dbReference type="SUPFAM" id="SSF53383">
    <property type="entry name" value="PLP-dependent transferases"/>
    <property type="match status" value="1"/>
</dbReference>
<evidence type="ECO:0000313" key="6">
    <source>
        <dbReference type="Proteomes" id="UP000059113"/>
    </source>
</evidence>
<gene>
    <name evidence="5" type="ORF">CP97_06060</name>
</gene>
<protein>
    <recommendedName>
        <fullName evidence="7">Aminotransferase</fullName>
    </recommendedName>
</protein>
<name>A0A0H4VAS7_9SPHN</name>
<feature type="active site" description="Proton acceptor" evidence="2">
    <location>
        <position position="196"/>
    </location>
</feature>
<dbReference type="GO" id="GO:0008483">
    <property type="term" value="F:transaminase activity"/>
    <property type="evidence" value="ECO:0007669"/>
    <property type="project" value="TreeGrafter"/>
</dbReference>
<dbReference type="GO" id="GO:0030170">
    <property type="term" value="F:pyridoxal phosphate binding"/>
    <property type="evidence" value="ECO:0007669"/>
    <property type="project" value="TreeGrafter"/>
</dbReference>
<evidence type="ECO:0000256" key="3">
    <source>
        <dbReference type="PIRSR" id="PIRSR000390-2"/>
    </source>
</evidence>